<feature type="binding site" evidence="5">
    <location>
        <begin position="117"/>
        <end position="121"/>
    </location>
    <ligand>
        <name>S-adenosyl-L-methionine</name>
        <dbReference type="ChEBI" id="CHEBI:59789"/>
    </ligand>
</feature>
<dbReference type="Gene3D" id="1.10.8.10">
    <property type="entry name" value="DNA helicase RuvA subunit, C-terminal domain"/>
    <property type="match status" value="1"/>
</dbReference>
<dbReference type="SUPFAM" id="SSF53335">
    <property type="entry name" value="S-adenosyl-L-methionine-dependent methyltransferases"/>
    <property type="match status" value="1"/>
</dbReference>
<dbReference type="HAMAP" id="MF_02126">
    <property type="entry name" value="RF_methyltr_PrmC"/>
    <property type="match status" value="1"/>
</dbReference>
<keyword evidence="3 5" id="KW-0949">S-adenosyl-L-methionine</keyword>
<dbReference type="EC" id="2.1.1.297" evidence="5"/>
<feature type="binding site" evidence="5">
    <location>
        <begin position="183"/>
        <end position="186"/>
    </location>
    <ligand>
        <name>substrate</name>
    </ligand>
</feature>
<dbReference type="GO" id="GO:0102559">
    <property type="term" value="F:peptide chain release factor N(5)-glutamine methyltransferase activity"/>
    <property type="evidence" value="ECO:0007669"/>
    <property type="project" value="UniProtKB-EC"/>
</dbReference>
<evidence type="ECO:0000256" key="2">
    <source>
        <dbReference type="ARBA" id="ARBA00022679"/>
    </source>
</evidence>
<dbReference type="InterPro" id="IPR019874">
    <property type="entry name" value="RF_methyltr_PrmC"/>
</dbReference>
<gene>
    <name evidence="5" type="primary">prmC</name>
    <name evidence="8" type="ORF">AXE65_07470</name>
</gene>
<evidence type="ECO:0000256" key="3">
    <source>
        <dbReference type="ARBA" id="ARBA00022691"/>
    </source>
</evidence>
<evidence type="ECO:0000259" key="6">
    <source>
        <dbReference type="Pfam" id="PF05175"/>
    </source>
</evidence>
<dbReference type="EMBL" id="LSZO01000217">
    <property type="protein sequence ID" value="KXU34237.1"/>
    <property type="molecule type" value="Genomic_DNA"/>
</dbReference>
<dbReference type="Gene3D" id="3.40.50.150">
    <property type="entry name" value="Vaccinia Virus protein VP39"/>
    <property type="match status" value="1"/>
</dbReference>
<dbReference type="InterPro" id="IPR007848">
    <property type="entry name" value="Small_mtfrase_dom"/>
</dbReference>
<dbReference type="InterPro" id="IPR029063">
    <property type="entry name" value="SAM-dependent_MTases_sf"/>
</dbReference>
<feature type="domain" description="Methyltransferase small" evidence="6">
    <location>
        <begin position="103"/>
        <end position="193"/>
    </location>
</feature>
<dbReference type="PROSITE" id="PS00092">
    <property type="entry name" value="N6_MTASE"/>
    <property type="match status" value="1"/>
</dbReference>
<feature type="domain" description="Release factor glutamine methyltransferase N-terminal" evidence="7">
    <location>
        <begin position="14"/>
        <end position="73"/>
    </location>
</feature>
<dbReference type="PANTHER" id="PTHR18895">
    <property type="entry name" value="HEMK METHYLTRANSFERASE"/>
    <property type="match status" value="1"/>
</dbReference>
<accession>A0A139SI63</accession>
<dbReference type="InterPro" id="IPR002052">
    <property type="entry name" value="DNA_methylase_N6_adenine_CS"/>
</dbReference>
<name>A0A139SI63_9GAMM</name>
<dbReference type="Proteomes" id="UP000072660">
    <property type="component" value="Unassembled WGS sequence"/>
</dbReference>
<evidence type="ECO:0000259" key="7">
    <source>
        <dbReference type="Pfam" id="PF17827"/>
    </source>
</evidence>
<feature type="binding site" evidence="5">
    <location>
        <position position="183"/>
    </location>
    <ligand>
        <name>S-adenosyl-L-methionine</name>
        <dbReference type="ChEBI" id="CHEBI:59789"/>
    </ligand>
</feature>
<reference evidence="8 9" key="1">
    <citation type="submission" date="2016-02" db="EMBL/GenBank/DDBJ databases">
        <authorList>
            <person name="Wen L."/>
            <person name="He K."/>
            <person name="Yang H."/>
        </authorList>
    </citation>
    <scope>NUCLEOTIDE SEQUENCE [LARGE SCALE GENOMIC DNA]</scope>
    <source>
        <strain evidence="8 9">CV58</strain>
    </source>
</reference>
<comment type="similarity">
    <text evidence="5">Belongs to the protein N5-glutamine methyltransferase family. PrmC subfamily.</text>
</comment>
<evidence type="ECO:0000313" key="8">
    <source>
        <dbReference type="EMBL" id="KXU34237.1"/>
    </source>
</evidence>
<feature type="binding site" evidence="5">
    <location>
        <position position="168"/>
    </location>
    <ligand>
        <name>S-adenosyl-L-methionine</name>
        <dbReference type="ChEBI" id="CHEBI:59789"/>
    </ligand>
</feature>
<keyword evidence="9" id="KW-1185">Reference proteome</keyword>
<dbReference type="CDD" id="cd02440">
    <property type="entry name" value="AdoMet_MTases"/>
    <property type="match status" value="1"/>
</dbReference>
<dbReference type="Pfam" id="PF17827">
    <property type="entry name" value="PrmC_N"/>
    <property type="match status" value="1"/>
</dbReference>
<comment type="caution">
    <text evidence="8">The sequence shown here is derived from an EMBL/GenBank/DDBJ whole genome shotgun (WGS) entry which is preliminary data.</text>
</comment>
<keyword evidence="2 5" id="KW-0808">Transferase</keyword>
<dbReference type="InterPro" id="IPR004556">
    <property type="entry name" value="HemK-like"/>
</dbReference>
<dbReference type="FunFam" id="3.40.50.150:FF:000053">
    <property type="entry name" value="Release factor glutamine methyltransferase"/>
    <property type="match status" value="1"/>
</dbReference>
<protein>
    <recommendedName>
        <fullName evidence="5">Release factor glutamine methyltransferase</fullName>
        <shortName evidence="5">RF MTase</shortName>
        <ecNumber evidence="5">2.1.1.297</ecNumber>
    </recommendedName>
    <alternativeName>
        <fullName evidence="5">N5-glutamine methyltransferase PrmC</fullName>
    </alternativeName>
    <alternativeName>
        <fullName evidence="5">Protein-(glutamine-N5) MTase PrmC</fullName>
    </alternativeName>
    <alternativeName>
        <fullName evidence="5">Protein-glutamine N-methyltransferase PrmC</fullName>
    </alternativeName>
</protein>
<dbReference type="NCBIfam" id="TIGR00536">
    <property type="entry name" value="hemK_fam"/>
    <property type="match status" value="1"/>
</dbReference>
<comment type="catalytic activity">
    <reaction evidence="4 5">
        <text>L-glutaminyl-[peptide chain release factor] + S-adenosyl-L-methionine = N(5)-methyl-L-glutaminyl-[peptide chain release factor] + S-adenosyl-L-homocysteine + H(+)</text>
        <dbReference type="Rhea" id="RHEA:42896"/>
        <dbReference type="Rhea" id="RHEA-COMP:10271"/>
        <dbReference type="Rhea" id="RHEA-COMP:10272"/>
        <dbReference type="ChEBI" id="CHEBI:15378"/>
        <dbReference type="ChEBI" id="CHEBI:30011"/>
        <dbReference type="ChEBI" id="CHEBI:57856"/>
        <dbReference type="ChEBI" id="CHEBI:59789"/>
        <dbReference type="ChEBI" id="CHEBI:61891"/>
        <dbReference type="EC" id="2.1.1.297"/>
    </reaction>
</comment>
<evidence type="ECO:0000256" key="1">
    <source>
        <dbReference type="ARBA" id="ARBA00022603"/>
    </source>
</evidence>
<dbReference type="GO" id="GO:0003676">
    <property type="term" value="F:nucleic acid binding"/>
    <property type="evidence" value="ECO:0007669"/>
    <property type="project" value="InterPro"/>
</dbReference>
<evidence type="ECO:0000256" key="4">
    <source>
        <dbReference type="ARBA" id="ARBA00048391"/>
    </source>
</evidence>
<organism evidence="8 9">
    <name type="scientific">Ventosimonas gracilis</name>
    <dbReference type="NCBI Taxonomy" id="1680762"/>
    <lineage>
        <taxon>Bacteria</taxon>
        <taxon>Pseudomonadati</taxon>
        <taxon>Pseudomonadota</taxon>
        <taxon>Gammaproteobacteria</taxon>
        <taxon>Pseudomonadales</taxon>
        <taxon>Ventosimonadaceae</taxon>
        <taxon>Ventosimonas</taxon>
    </lineage>
</organism>
<comment type="function">
    <text evidence="5">Methylates the class 1 translation termination release factors RF1/PrfA and RF2/PrfB on the glutamine residue of the universally conserved GGQ motif.</text>
</comment>
<evidence type="ECO:0000256" key="5">
    <source>
        <dbReference type="HAMAP-Rule" id="MF_02126"/>
    </source>
</evidence>
<proteinExistence type="inferred from homology"/>
<evidence type="ECO:0000313" key="9">
    <source>
        <dbReference type="Proteomes" id="UP000072660"/>
    </source>
</evidence>
<dbReference type="Pfam" id="PF05175">
    <property type="entry name" value="MTS"/>
    <property type="match status" value="1"/>
</dbReference>
<dbReference type="NCBIfam" id="TIGR03534">
    <property type="entry name" value="RF_mod_PrmC"/>
    <property type="match status" value="1"/>
</dbReference>
<dbReference type="AlphaFoldDB" id="A0A139SI63"/>
<feature type="binding site" evidence="5">
    <location>
        <position position="140"/>
    </location>
    <ligand>
        <name>S-adenosyl-L-methionine</name>
        <dbReference type="ChEBI" id="CHEBI:59789"/>
    </ligand>
</feature>
<dbReference type="InterPro" id="IPR040758">
    <property type="entry name" value="PrmC_N"/>
</dbReference>
<sequence length="274" mass="30058">MNTTPAALLNCAELPDSPSARLDAELLLCAALGKPRSYLYAWPDKPLSPRQMETFAGFLARRRAGEPIAYILGKQGFYSLDLSVNQHCLIPRADTETLVEAALQRLPDTPARLLDLGTGSGAIALALARARPSWQLLGVDKQAEAVDLAEQNRKQLHLSNVQFVQSDWFAAVRGLRFTAILSNPPYIAENDQHLDELRFEPRSALVAGKDGFDDLRHIIGQAPGYLEANGLLLLEHGWQQAEAVRALLATAGFSQIESLRDLGGNWRVSLGRLE</sequence>
<keyword evidence="1 5" id="KW-0489">Methyltransferase</keyword>
<dbReference type="RefSeq" id="WP_068393115.1">
    <property type="nucleotide sequence ID" value="NZ_LSZO01000217.1"/>
</dbReference>
<dbReference type="OrthoDB" id="9800643at2"/>
<dbReference type="PANTHER" id="PTHR18895:SF74">
    <property type="entry name" value="MTRF1L RELEASE FACTOR GLUTAMINE METHYLTRANSFERASE"/>
    <property type="match status" value="1"/>
</dbReference>
<dbReference type="InterPro" id="IPR050320">
    <property type="entry name" value="N5-glutamine_MTase"/>
</dbReference>
<dbReference type="GO" id="GO:0032259">
    <property type="term" value="P:methylation"/>
    <property type="evidence" value="ECO:0007669"/>
    <property type="project" value="UniProtKB-KW"/>
</dbReference>